<reference evidence="8" key="1">
    <citation type="submission" date="2018-03" db="EMBL/GenBank/DDBJ databases">
        <authorList>
            <person name="Guldener U."/>
        </authorList>
    </citation>
    <scope>NUCLEOTIDE SEQUENCE</scope>
</reference>
<dbReference type="CDD" id="cd02340">
    <property type="entry name" value="ZZ_NBR1_like"/>
    <property type="match status" value="1"/>
</dbReference>
<feature type="compositionally biased region" description="Low complexity" evidence="5">
    <location>
        <begin position="69"/>
        <end position="85"/>
    </location>
</feature>
<name>A0AAE8SUV6_9PEZI</name>
<keyword evidence="9" id="KW-1185">Reference proteome</keyword>
<dbReference type="SMART" id="SM00291">
    <property type="entry name" value="ZnF_ZZ"/>
    <property type="match status" value="1"/>
</dbReference>
<dbReference type="AlphaFoldDB" id="A0AAE8SUV6"/>
<protein>
    <submittedName>
        <fullName evidence="8">Uncharacterized protein</fullName>
    </submittedName>
</protein>
<evidence type="ECO:0000313" key="8">
    <source>
        <dbReference type="EMBL" id="SPO02086.1"/>
    </source>
</evidence>
<keyword evidence="2 4" id="KW-0863">Zinc-finger</keyword>
<dbReference type="InterPro" id="IPR011992">
    <property type="entry name" value="EF-hand-dom_pair"/>
</dbReference>
<dbReference type="SUPFAM" id="SSF47473">
    <property type="entry name" value="EF-hand"/>
    <property type="match status" value="1"/>
</dbReference>
<dbReference type="Proteomes" id="UP001187682">
    <property type="component" value="Unassembled WGS sequence"/>
</dbReference>
<dbReference type="PANTHER" id="PTHR20930:SF0">
    <property type="entry name" value="PROTEIN ILRUN"/>
    <property type="match status" value="1"/>
</dbReference>
<dbReference type="CDD" id="cd00051">
    <property type="entry name" value="EFh"/>
    <property type="match status" value="1"/>
</dbReference>
<feature type="region of interest" description="Disordered" evidence="5">
    <location>
        <begin position="46"/>
        <end position="92"/>
    </location>
</feature>
<gene>
    <name evidence="8" type="ORF">DNG_04759</name>
</gene>
<dbReference type="PANTHER" id="PTHR20930">
    <property type="entry name" value="OVARIAN CARCINOMA ANTIGEN CA125-RELATED"/>
    <property type="match status" value="1"/>
</dbReference>
<dbReference type="InterPro" id="IPR043145">
    <property type="entry name" value="Znf_ZZ_sf"/>
</dbReference>
<dbReference type="PROSITE" id="PS50222">
    <property type="entry name" value="EF_HAND_2"/>
    <property type="match status" value="1"/>
</dbReference>
<evidence type="ECO:0000256" key="4">
    <source>
        <dbReference type="PROSITE-ProRule" id="PRU00228"/>
    </source>
</evidence>
<dbReference type="SUPFAM" id="SSF57850">
    <property type="entry name" value="RING/U-box"/>
    <property type="match status" value="1"/>
</dbReference>
<evidence type="ECO:0000256" key="3">
    <source>
        <dbReference type="ARBA" id="ARBA00022833"/>
    </source>
</evidence>
<proteinExistence type="predicted"/>
<dbReference type="Gene3D" id="1.10.238.10">
    <property type="entry name" value="EF-hand"/>
    <property type="match status" value="1"/>
</dbReference>
<keyword evidence="3" id="KW-0862">Zinc</keyword>
<dbReference type="EMBL" id="ONZQ02000006">
    <property type="protein sequence ID" value="SPO02086.1"/>
    <property type="molecule type" value="Genomic_DNA"/>
</dbReference>
<dbReference type="InterPro" id="IPR000433">
    <property type="entry name" value="Znf_ZZ"/>
</dbReference>
<feature type="domain" description="EF-hand" evidence="7">
    <location>
        <begin position="311"/>
        <end position="346"/>
    </location>
</feature>
<feature type="region of interest" description="Disordered" evidence="5">
    <location>
        <begin position="631"/>
        <end position="682"/>
    </location>
</feature>
<evidence type="ECO:0000259" key="7">
    <source>
        <dbReference type="PROSITE" id="PS50222"/>
    </source>
</evidence>
<dbReference type="GO" id="GO:0008270">
    <property type="term" value="F:zinc ion binding"/>
    <property type="evidence" value="ECO:0007669"/>
    <property type="project" value="UniProtKB-KW"/>
</dbReference>
<evidence type="ECO:0000256" key="2">
    <source>
        <dbReference type="ARBA" id="ARBA00022771"/>
    </source>
</evidence>
<feature type="region of interest" description="Disordered" evidence="5">
    <location>
        <begin position="740"/>
        <end position="860"/>
    </location>
</feature>
<feature type="compositionally biased region" description="Basic residues" evidence="5">
    <location>
        <begin position="54"/>
        <end position="68"/>
    </location>
</feature>
<evidence type="ECO:0000256" key="5">
    <source>
        <dbReference type="SAM" id="MobiDB-lite"/>
    </source>
</evidence>
<feature type="compositionally biased region" description="Polar residues" evidence="5">
    <location>
        <begin position="541"/>
        <end position="553"/>
    </location>
</feature>
<evidence type="ECO:0000313" key="9">
    <source>
        <dbReference type="Proteomes" id="UP001187682"/>
    </source>
</evidence>
<feature type="compositionally biased region" description="Polar residues" evidence="5">
    <location>
        <begin position="494"/>
        <end position="522"/>
    </location>
</feature>
<dbReference type="InterPro" id="IPR002048">
    <property type="entry name" value="EF_hand_dom"/>
</dbReference>
<dbReference type="GO" id="GO:0005509">
    <property type="term" value="F:calcium ion binding"/>
    <property type="evidence" value="ECO:0007669"/>
    <property type="project" value="InterPro"/>
</dbReference>
<dbReference type="PROSITE" id="PS01357">
    <property type="entry name" value="ZF_ZZ_1"/>
    <property type="match status" value="1"/>
</dbReference>
<feature type="domain" description="ZZ-type" evidence="6">
    <location>
        <begin position="139"/>
        <end position="191"/>
    </location>
</feature>
<feature type="region of interest" description="Disordered" evidence="5">
    <location>
        <begin position="488"/>
        <end position="586"/>
    </location>
</feature>
<accession>A0AAE8SUV6</accession>
<sequence length="909" mass="101790">MWFSVPSHDALNRPRAAIAALLSTAALASAGYYYFYHIHGDELGRSSGALHRSNAVRRPRRNSRRRSRSTPAPRGSSPAPSTTSTDDGAADQAAQEIETVVDGMDDWYNEPQPQRAGHNIVTLLFRVSEDNSRRNACVHRGCQCNACSMAPIRGIRYRCATCADFDLCESCEAQGLHYKTHIFYKIKVPAPPSSLRQMQPVWYTGDPDSVHRTLSRSLMSKLSRETGFERPELEAYWEQWTYMAATEWRLDPDDLCLAMDRKTFERCLIPSGGSQHMAPNLIHERMFDFYDTNNDGLIGFTEFLHGVAFRNRRDKLERIFKGYDLAGDGYIDRKNCLRMFRAYYVLFKEMHKDVLDGLDDQVMSSTEAQRLVASRQPLSSLFGQELTRMPPPDHNPDRLQGKVYYPNGHVDLPAGRTHAVRDERGDTASRRSVLNRLFVNGNETGETFQVSVPAPYAETLLDPLVNVSAIQAILSSLDAEGAFAPLANPINAPENAQTTPLEGGDNQSINHDNGTSTSTRENGQGGESSPSGSGGQRDENAPTQGRRVQTVQITIPDDGEGEVHVSVTASDSPDNPEQERSARRRARRQLHERWRRRQFYLDEEEGARAPRGWHDDDDILARTLEDLERAKEREAQPEVPAVSPRSRSNSKVRFAGDTEDVETRSNVSTSSRTVPERWGGMDIPDAERDAGKEILYQIAQQAFNEMLDHLFKEKEDIALEVAETREEREKYRDDIARSMAAEGGDAAEERRRNGVSENPAVSAEQEQKNGTSEVPEQDANGQTKKPEAGESGILGEAEDGEYHDPTLPQFRPNSDADIPTHPCPALLESESDEPGSSKSTSLKSEDKDDVPTPQPIAKWNRLNKEEAEAIVRGGYGKLNYREFEEIYRAKEEAGHSLAYLGSWIEFCIP</sequence>
<evidence type="ECO:0000256" key="1">
    <source>
        <dbReference type="ARBA" id="ARBA00022723"/>
    </source>
</evidence>
<feature type="compositionally biased region" description="Low complexity" evidence="5">
    <location>
        <begin position="664"/>
        <end position="673"/>
    </location>
</feature>
<feature type="compositionally biased region" description="Polar residues" evidence="5">
    <location>
        <begin position="768"/>
        <end position="783"/>
    </location>
</feature>
<dbReference type="Gene3D" id="3.30.60.90">
    <property type="match status" value="1"/>
</dbReference>
<evidence type="ECO:0000259" key="6">
    <source>
        <dbReference type="PROSITE" id="PS50135"/>
    </source>
</evidence>
<dbReference type="Pfam" id="PF00569">
    <property type="entry name" value="ZZ"/>
    <property type="match status" value="1"/>
</dbReference>
<dbReference type="PROSITE" id="PS50135">
    <property type="entry name" value="ZF_ZZ_2"/>
    <property type="match status" value="1"/>
</dbReference>
<dbReference type="SMART" id="SM00054">
    <property type="entry name" value="EFh"/>
    <property type="match status" value="2"/>
</dbReference>
<comment type="caution">
    <text evidence="8">The sequence shown here is derived from an EMBL/GenBank/DDBJ whole genome shotgun (WGS) entry which is preliminary data.</text>
</comment>
<organism evidence="8 9">
    <name type="scientific">Cephalotrichum gorgonifer</name>
    <dbReference type="NCBI Taxonomy" id="2041049"/>
    <lineage>
        <taxon>Eukaryota</taxon>
        <taxon>Fungi</taxon>
        <taxon>Dikarya</taxon>
        <taxon>Ascomycota</taxon>
        <taxon>Pezizomycotina</taxon>
        <taxon>Sordariomycetes</taxon>
        <taxon>Hypocreomycetidae</taxon>
        <taxon>Microascales</taxon>
        <taxon>Microascaceae</taxon>
        <taxon>Cephalotrichum</taxon>
    </lineage>
</organism>
<keyword evidence="1" id="KW-0479">Metal-binding</keyword>